<sequence length="113" mass="12323">MEGEGRGMQLLVKERRLRHVVHCGLSLARSGLRSGVRVGDQRMRLRPGVEGPGLRFDVRVVVEIKVKNGVRSRESGFKSGVGVGINIRSRESCPGSGARLVSGIRDPYRGSKT</sequence>
<evidence type="ECO:0000313" key="2">
    <source>
        <dbReference type="Proteomes" id="UP000823775"/>
    </source>
</evidence>
<proteinExistence type="predicted"/>
<protein>
    <submittedName>
        <fullName evidence="1">Uncharacterized protein</fullName>
    </submittedName>
</protein>
<organism evidence="1 2">
    <name type="scientific">Datura stramonium</name>
    <name type="common">Jimsonweed</name>
    <name type="synonym">Common thornapple</name>
    <dbReference type="NCBI Taxonomy" id="4076"/>
    <lineage>
        <taxon>Eukaryota</taxon>
        <taxon>Viridiplantae</taxon>
        <taxon>Streptophyta</taxon>
        <taxon>Embryophyta</taxon>
        <taxon>Tracheophyta</taxon>
        <taxon>Spermatophyta</taxon>
        <taxon>Magnoliopsida</taxon>
        <taxon>eudicotyledons</taxon>
        <taxon>Gunneridae</taxon>
        <taxon>Pentapetalae</taxon>
        <taxon>asterids</taxon>
        <taxon>lamiids</taxon>
        <taxon>Solanales</taxon>
        <taxon>Solanaceae</taxon>
        <taxon>Solanoideae</taxon>
        <taxon>Datureae</taxon>
        <taxon>Datura</taxon>
    </lineage>
</organism>
<evidence type="ECO:0000313" key="1">
    <source>
        <dbReference type="EMBL" id="MCD9560036.1"/>
    </source>
</evidence>
<gene>
    <name evidence="1" type="ORF">HAX54_018465</name>
</gene>
<dbReference type="Proteomes" id="UP000823775">
    <property type="component" value="Unassembled WGS sequence"/>
</dbReference>
<accession>A0ABS8UQ68</accession>
<comment type="caution">
    <text evidence="1">The sequence shown here is derived from an EMBL/GenBank/DDBJ whole genome shotgun (WGS) entry which is preliminary data.</text>
</comment>
<keyword evidence="2" id="KW-1185">Reference proteome</keyword>
<dbReference type="EMBL" id="JACEIK010002255">
    <property type="protein sequence ID" value="MCD9560036.1"/>
    <property type="molecule type" value="Genomic_DNA"/>
</dbReference>
<name>A0ABS8UQ68_DATST</name>
<reference evidence="1 2" key="1">
    <citation type="journal article" date="2021" name="BMC Genomics">
        <title>Datura genome reveals duplications of psychoactive alkaloid biosynthetic genes and high mutation rate following tissue culture.</title>
        <authorList>
            <person name="Rajewski A."/>
            <person name="Carter-House D."/>
            <person name="Stajich J."/>
            <person name="Litt A."/>
        </authorList>
    </citation>
    <scope>NUCLEOTIDE SEQUENCE [LARGE SCALE GENOMIC DNA]</scope>
    <source>
        <strain evidence="1">AR-01</strain>
    </source>
</reference>